<dbReference type="SUPFAM" id="SSF55804">
    <property type="entry name" value="Phoshotransferase/anion transport protein"/>
    <property type="match status" value="1"/>
</dbReference>
<keyword evidence="2" id="KW-0762">Sugar transport</keyword>
<feature type="domain" description="PTS EIIA type-2" evidence="1">
    <location>
        <begin position="1"/>
        <end position="148"/>
    </location>
</feature>
<dbReference type="PROSITE" id="PS51094">
    <property type="entry name" value="PTS_EIIA_TYPE_2"/>
    <property type="match status" value="1"/>
</dbReference>
<dbReference type="Proteomes" id="UP000799092">
    <property type="component" value="Unassembled WGS sequence"/>
</dbReference>
<reference evidence="2" key="1">
    <citation type="submission" date="2019-11" db="EMBL/GenBank/DDBJ databases">
        <authorList>
            <person name="Li J."/>
        </authorList>
    </citation>
    <scope>NUCLEOTIDE SEQUENCE</scope>
    <source>
        <strain evidence="2">B6B</strain>
    </source>
</reference>
<dbReference type="InterPro" id="IPR051541">
    <property type="entry name" value="PTS_SugarTrans_NitroReg"/>
</dbReference>
<keyword evidence="2" id="KW-0813">Transport</keyword>
<dbReference type="OrthoDB" id="370976at2"/>
<dbReference type="CDD" id="cd00211">
    <property type="entry name" value="PTS_IIA_fru"/>
    <property type="match status" value="1"/>
</dbReference>
<dbReference type="AlphaFoldDB" id="A0A6A8DCC9"/>
<keyword evidence="3" id="KW-1185">Reference proteome</keyword>
<dbReference type="InterPro" id="IPR002178">
    <property type="entry name" value="PTS_EIIA_type-2_dom"/>
</dbReference>
<dbReference type="InterPro" id="IPR016152">
    <property type="entry name" value="PTrfase/Anion_transptr"/>
</dbReference>
<dbReference type="Gene3D" id="3.40.930.10">
    <property type="entry name" value="Mannitol-specific EII, Chain A"/>
    <property type="match status" value="1"/>
</dbReference>
<comment type="caution">
    <text evidence="2">The sequence shown here is derived from an EMBL/GenBank/DDBJ whole genome shotgun (WGS) entry which is preliminary data.</text>
</comment>
<proteinExistence type="predicted"/>
<dbReference type="Pfam" id="PF00359">
    <property type="entry name" value="PTS_EIIA_2"/>
    <property type="match status" value="1"/>
</dbReference>
<dbReference type="PANTHER" id="PTHR47738:SF3">
    <property type="entry name" value="PHOSPHOTRANSFERASE SYSTEM MANNITOL_FRUCTOSE-SPECIFIC IIA DOMAIN CONTAINING PROTEIN"/>
    <property type="match status" value="1"/>
</dbReference>
<sequence length="151" mass="16976">MIIDDELILINLVAETRDRALSVLGNRLFEEGYVTADFVRSVMEREKVYPTGLPTSPYGLAIPHTDSDKVIKPKIAIATLKDPVKFLSMSNLEEEVDVKIIFMLALKDPLEQLEVLQKLTGIFQDSDAVTRIANVESSEEFYQLLVSLDSM</sequence>
<protein>
    <submittedName>
        <fullName evidence="2">PTS sugar transporter subunit IIA</fullName>
    </submittedName>
</protein>
<accession>A0A6A8DCC9</accession>
<dbReference type="PANTHER" id="PTHR47738">
    <property type="entry name" value="PTS SYSTEM FRUCTOSE-LIKE EIIA COMPONENT-RELATED"/>
    <property type="match status" value="1"/>
</dbReference>
<evidence type="ECO:0000313" key="3">
    <source>
        <dbReference type="Proteomes" id="UP000799092"/>
    </source>
</evidence>
<dbReference type="RefSeq" id="WP_153735181.1">
    <property type="nucleotide sequence ID" value="NZ_WJNG01000002.1"/>
</dbReference>
<name>A0A6A8DCC9_9BACI</name>
<evidence type="ECO:0000313" key="2">
    <source>
        <dbReference type="EMBL" id="MRH41529.1"/>
    </source>
</evidence>
<dbReference type="EMBL" id="WJNG01000002">
    <property type="protein sequence ID" value="MRH41529.1"/>
    <property type="molecule type" value="Genomic_DNA"/>
</dbReference>
<gene>
    <name evidence="2" type="ORF">GH741_02430</name>
</gene>
<evidence type="ECO:0000259" key="1">
    <source>
        <dbReference type="PROSITE" id="PS51094"/>
    </source>
</evidence>
<organism evidence="2 3">
    <name type="scientific">Aquibacillus halophilus</name>
    <dbReference type="NCBI Taxonomy" id="930132"/>
    <lineage>
        <taxon>Bacteria</taxon>
        <taxon>Bacillati</taxon>
        <taxon>Bacillota</taxon>
        <taxon>Bacilli</taxon>
        <taxon>Bacillales</taxon>
        <taxon>Bacillaceae</taxon>
        <taxon>Aquibacillus</taxon>
    </lineage>
</organism>